<gene>
    <name evidence="1" type="ORF">PYH38_003200</name>
</gene>
<name>A0ABY8D3T8_9HYPH</name>
<protein>
    <submittedName>
        <fullName evidence="1">Uncharacterized protein</fullName>
    </submittedName>
</protein>
<evidence type="ECO:0000313" key="2">
    <source>
        <dbReference type="Proteomes" id="UP001235547"/>
    </source>
</evidence>
<proteinExistence type="predicted"/>
<organism evidence="1 2">
    <name type="scientific">Sinorhizobium numidicum</name>
    <dbReference type="NCBI Taxonomy" id="680248"/>
    <lineage>
        <taxon>Bacteria</taxon>
        <taxon>Pseudomonadati</taxon>
        <taxon>Pseudomonadota</taxon>
        <taxon>Alphaproteobacteria</taxon>
        <taxon>Hyphomicrobiales</taxon>
        <taxon>Rhizobiaceae</taxon>
        <taxon>Sinorhizobium/Ensifer group</taxon>
        <taxon>Sinorhizobium</taxon>
    </lineage>
</organism>
<dbReference type="EMBL" id="CP120371">
    <property type="protein sequence ID" value="WEX84332.1"/>
    <property type="molecule type" value="Genomic_DNA"/>
</dbReference>
<dbReference type="Proteomes" id="UP001235547">
    <property type="component" value="Chromosome 1"/>
</dbReference>
<accession>A0ABY8D3T8</accession>
<evidence type="ECO:0000313" key="1">
    <source>
        <dbReference type="EMBL" id="WEX84332.1"/>
    </source>
</evidence>
<keyword evidence="2" id="KW-1185">Reference proteome</keyword>
<sequence>MLTELRIGLAASDEAARMLKALGDPLLAFCARDPQTRMIVKRAPKGFYGRLDSRAVPEFLELLPVTPGTGVKLFRLKPDVVPL</sequence>
<reference evidence="1 2" key="1">
    <citation type="submission" date="2023-03" db="EMBL/GenBank/DDBJ databases">
        <authorList>
            <person name="Kaur S."/>
            <person name="Espinosa-Saiz D."/>
            <person name="Velazquez E."/>
            <person name="Menendez E."/>
            <person name="diCenzo G.C."/>
        </authorList>
    </citation>
    <scope>NUCLEOTIDE SEQUENCE [LARGE SCALE GENOMIC DNA]</scope>
    <source>
        <strain evidence="1 2">LMG 27395</strain>
    </source>
</reference>
<dbReference type="RefSeq" id="WP_280735255.1">
    <property type="nucleotide sequence ID" value="NZ_CP120368.1"/>
</dbReference>